<sequence>MSPLLIPFRSKGKWFSKSSLANHPVDNSKLRSGAFQFSLGTDRGGGADGFVRGLGGDGGVDVPDDRAEERDLGGVGGLGDDLELERFRFSKLEDRFLENESVVGLRLIDGLGGGSLDLSSSTTAELVEGVGRRGSGGASSSSTEDTDSVREGRNGSGGASSSSEETGLGEETGDAGGGGNLDTVAVYSSLVERSGFGGCADAGISEVGDTVFVRLFFNGDDAFNSDFESSKAVAESCGFLAFTGGGIFGFGLRAGFPDDIGKSTEGPNSTRISVSELFGCEELEKLVAQPCFEV</sequence>
<proteinExistence type="predicted"/>
<dbReference type="AlphaFoldDB" id="A0A9P8NSC8"/>
<protein>
    <submittedName>
        <fullName evidence="2">Uncharacterized protein</fullName>
    </submittedName>
</protein>
<evidence type="ECO:0000313" key="3">
    <source>
        <dbReference type="Proteomes" id="UP000788993"/>
    </source>
</evidence>
<reference evidence="2" key="1">
    <citation type="journal article" date="2021" name="Open Biol.">
        <title>Shared evolutionary footprints suggest mitochondrial oxidative damage underlies multiple complex I losses in fungi.</title>
        <authorList>
            <person name="Schikora-Tamarit M.A."/>
            <person name="Marcet-Houben M."/>
            <person name="Nosek J."/>
            <person name="Gabaldon T."/>
        </authorList>
    </citation>
    <scope>NUCLEOTIDE SEQUENCE</scope>
    <source>
        <strain evidence="2">NCAIM Y.01608</strain>
    </source>
</reference>
<gene>
    <name evidence="2" type="ORF">OGATHE_006691</name>
</gene>
<dbReference type="EMBL" id="JAEUBD010001571">
    <property type="protein sequence ID" value="KAH3658965.1"/>
    <property type="molecule type" value="Genomic_DNA"/>
</dbReference>
<evidence type="ECO:0000313" key="2">
    <source>
        <dbReference type="EMBL" id="KAH3658965.1"/>
    </source>
</evidence>
<evidence type="ECO:0000256" key="1">
    <source>
        <dbReference type="SAM" id="MobiDB-lite"/>
    </source>
</evidence>
<feature type="region of interest" description="Disordered" evidence="1">
    <location>
        <begin position="129"/>
        <end position="180"/>
    </location>
</feature>
<accession>A0A9P8NSC8</accession>
<dbReference type="Proteomes" id="UP000788993">
    <property type="component" value="Unassembled WGS sequence"/>
</dbReference>
<comment type="caution">
    <text evidence="2">The sequence shown here is derived from an EMBL/GenBank/DDBJ whole genome shotgun (WGS) entry which is preliminary data.</text>
</comment>
<name>A0A9P8NSC8_9ASCO</name>
<organism evidence="2 3">
    <name type="scientific">Ogataea polymorpha</name>
    <dbReference type="NCBI Taxonomy" id="460523"/>
    <lineage>
        <taxon>Eukaryota</taxon>
        <taxon>Fungi</taxon>
        <taxon>Dikarya</taxon>
        <taxon>Ascomycota</taxon>
        <taxon>Saccharomycotina</taxon>
        <taxon>Pichiomycetes</taxon>
        <taxon>Pichiales</taxon>
        <taxon>Pichiaceae</taxon>
        <taxon>Ogataea</taxon>
    </lineage>
</organism>
<reference evidence="2" key="2">
    <citation type="submission" date="2021-01" db="EMBL/GenBank/DDBJ databases">
        <authorList>
            <person name="Schikora-Tamarit M.A."/>
        </authorList>
    </citation>
    <scope>NUCLEOTIDE SEQUENCE</scope>
    <source>
        <strain evidence="2">NCAIM Y.01608</strain>
    </source>
</reference>
<keyword evidence="3" id="KW-1185">Reference proteome</keyword>